<evidence type="ECO:0000313" key="4">
    <source>
        <dbReference type="Proteomes" id="UP000467841"/>
    </source>
</evidence>
<dbReference type="SUPFAM" id="SSF49599">
    <property type="entry name" value="TRAF domain-like"/>
    <property type="match status" value="1"/>
</dbReference>
<reference evidence="3" key="1">
    <citation type="submission" date="2020-01" db="EMBL/GenBank/DDBJ databases">
        <authorList>
            <person name="Mishra B."/>
        </authorList>
    </citation>
    <scope>NUCLEOTIDE SEQUENCE [LARGE SCALE GENOMIC DNA]</scope>
</reference>
<dbReference type="EMBL" id="CACVBM020001939">
    <property type="protein sequence ID" value="CAA7062329.1"/>
    <property type="molecule type" value="Genomic_DNA"/>
</dbReference>
<comment type="caution">
    <text evidence="3">The sequence shown here is derived from an EMBL/GenBank/DDBJ whole genome shotgun (WGS) entry which is preliminary data.</text>
</comment>
<dbReference type="Gene3D" id="2.60.210.10">
    <property type="entry name" value="Apoptosis, Tumor Necrosis Factor Receptor Associated Protein 2, Chain A"/>
    <property type="match status" value="1"/>
</dbReference>
<proteinExistence type="predicted"/>
<accession>A0A6D2LBL3</accession>
<evidence type="ECO:0000259" key="2">
    <source>
        <dbReference type="PROSITE" id="PS50144"/>
    </source>
</evidence>
<keyword evidence="4" id="KW-1185">Reference proteome</keyword>
<dbReference type="SMART" id="SM00061">
    <property type="entry name" value="MATH"/>
    <property type="match status" value="1"/>
</dbReference>
<dbReference type="InterPro" id="IPR008974">
    <property type="entry name" value="TRAF-like"/>
</dbReference>
<evidence type="ECO:0000256" key="1">
    <source>
        <dbReference type="ARBA" id="ARBA00023054"/>
    </source>
</evidence>
<dbReference type="PROSITE" id="PS50144">
    <property type="entry name" value="MATH"/>
    <property type="match status" value="1"/>
</dbReference>
<dbReference type="PANTHER" id="PTHR46236">
    <property type="entry name" value="TRAF-LIKE SUPERFAMILY PROTEIN"/>
    <property type="match status" value="1"/>
</dbReference>
<sequence>MNQIACSSFNGHTAITSLNYLRPLYAALPLMLAGTTAATTSRSITTTGVREFSTPVRTFNKLQFSAASQTPLTSGAIAIVRHFSSSQSPGLPLYSYQIKPPTNRGIRFARESKACLIDRYGSRRFYGKADLIPKESKKITWVIKNFPSFQSESIHSDPFVVGGCKWSLEASPIGDDEDNYLSLFLKVHDYESLPPGWRRHAGYHLTILNHQDPDKNLQQDCVIKAWYNENAHFWDHTFILPLDKLVAQDSGFLVNGELKIVAKIDLFESIGVSVTEETTMSTVTETKKVKFMTDAGLELDLDWLHKELAELLEDIEKEKAKTSATKPPR</sequence>
<organism evidence="3 4">
    <name type="scientific">Microthlaspi erraticum</name>
    <dbReference type="NCBI Taxonomy" id="1685480"/>
    <lineage>
        <taxon>Eukaryota</taxon>
        <taxon>Viridiplantae</taxon>
        <taxon>Streptophyta</taxon>
        <taxon>Embryophyta</taxon>
        <taxon>Tracheophyta</taxon>
        <taxon>Spermatophyta</taxon>
        <taxon>Magnoliopsida</taxon>
        <taxon>eudicotyledons</taxon>
        <taxon>Gunneridae</taxon>
        <taxon>Pentapetalae</taxon>
        <taxon>rosids</taxon>
        <taxon>malvids</taxon>
        <taxon>Brassicales</taxon>
        <taxon>Brassicaceae</taxon>
        <taxon>Coluteocarpeae</taxon>
        <taxon>Microthlaspi</taxon>
    </lineage>
</organism>
<feature type="domain" description="MATH" evidence="2">
    <location>
        <begin position="136"/>
        <end position="264"/>
    </location>
</feature>
<gene>
    <name evidence="3" type="ORF">MERR_LOCUS49565</name>
</gene>
<dbReference type="Pfam" id="PF22486">
    <property type="entry name" value="MATH_2"/>
    <property type="match status" value="1"/>
</dbReference>
<dbReference type="PANTHER" id="PTHR46236:SF35">
    <property type="entry name" value="MATH DOMAIN-CONTAINING PROTEIN"/>
    <property type="match status" value="1"/>
</dbReference>
<dbReference type="InterPro" id="IPR050804">
    <property type="entry name" value="MCC"/>
</dbReference>
<protein>
    <recommendedName>
        <fullName evidence="2">MATH domain-containing protein</fullName>
    </recommendedName>
</protein>
<dbReference type="OrthoDB" id="1871362at2759"/>
<evidence type="ECO:0000313" key="3">
    <source>
        <dbReference type="EMBL" id="CAA7062329.1"/>
    </source>
</evidence>
<keyword evidence="1" id="KW-0175">Coiled coil</keyword>
<dbReference type="Proteomes" id="UP000467841">
    <property type="component" value="Unassembled WGS sequence"/>
</dbReference>
<dbReference type="InterPro" id="IPR002083">
    <property type="entry name" value="MATH/TRAF_dom"/>
</dbReference>
<name>A0A6D2LBL3_9BRAS</name>
<dbReference type="AlphaFoldDB" id="A0A6D2LBL3"/>
<dbReference type="CDD" id="cd00121">
    <property type="entry name" value="MATH"/>
    <property type="match status" value="1"/>
</dbReference>